<feature type="region of interest" description="Disordered" evidence="1">
    <location>
        <begin position="46"/>
        <end position="76"/>
    </location>
</feature>
<gene>
    <name evidence="2" type="ORF">ADUPG1_012141</name>
</gene>
<protein>
    <submittedName>
        <fullName evidence="2">Uncharacterized protein</fullName>
    </submittedName>
</protein>
<feature type="compositionally biased region" description="Polar residues" evidence="1">
    <location>
        <begin position="61"/>
        <end position="76"/>
    </location>
</feature>
<comment type="caution">
    <text evidence="2">The sequence shown here is derived from an EMBL/GenBank/DDBJ whole genome shotgun (WGS) entry which is preliminary data.</text>
</comment>
<accession>A0ABQ5K1P4</accession>
<organism evidence="2 3">
    <name type="scientific">Aduncisulcus paluster</name>
    <dbReference type="NCBI Taxonomy" id="2918883"/>
    <lineage>
        <taxon>Eukaryota</taxon>
        <taxon>Metamonada</taxon>
        <taxon>Carpediemonas-like organisms</taxon>
        <taxon>Aduncisulcus</taxon>
    </lineage>
</organism>
<evidence type="ECO:0000313" key="2">
    <source>
        <dbReference type="EMBL" id="GKT22510.1"/>
    </source>
</evidence>
<evidence type="ECO:0000256" key="1">
    <source>
        <dbReference type="SAM" id="MobiDB-lite"/>
    </source>
</evidence>
<sequence>MDNMKFFELIRLVHHLRVLEDHVASVALGHVEDDCRIKKTASAEAKKRGFEARKRRMSRRAGSQNKGKSGYSLGTCSPTLSGKVSSGPNLGYSHIIEVLPDSDCTNSLIDKAVVF</sequence>
<reference evidence="2" key="1">
    <citation type="submission" date="2022-03" db="EMBL/GenBank/DDBJ databases">
        <title>Draft genome sequence of Aduncisulcus paluster, a free-living microaerophilic Fornicata.</title>
        <authorList>
            <person name="Yuyama I."/>
            <person name="Kume K."/>
            <person name="Tamura T."/>
            <person name="Inagaki Y."/>
            <person name="Hashimoto T."/>
        </authorList>
    </citation>
    <scope>NUCLEOTIDE SEQUENCE</scope>
    <source>
        <strain evidence="2">NY0171</strain>
    </source>
</reference>
<proteinExistence type="predicted"/>
<evidence type="ECO:0000313" key="3">
    <source>
        <dbReference type="Proteomes" id="UP001057375"/>
    </source>
</evidence>
<name>A0ABQ5K1P4_9EUKA</name>
<dbReference type="EMBL" id="BQXS01012408">
    <property type="protein sequence ID" value="GKT22510.1"/>
    <property type="molecule type" value="Genomic_DNA"/>
</dbReference>
<dbReference type="Proteomes" id="UP001057375">
    <property type="component" value="Unassembled WGS sequence"/>
</dbReference>
<keyword evidence="3" id="KW-1185">Reference proteome</keyword>